<organism evidence="3 4">
    <name type="scientific">Streptomyces sp. 900129855</name>
    <dbReference type="NCBI Taxonomy" id="3155129"/>
    <lineage>
        <taxon>Bacteria</taxon>
        <taxon>Bacillati</taxon>
        <taxon>Actinomycetota</taxon>
        <taxon>Actinomycetes</taxon>
        <taxon>Kitasatosporales</taxon>
        <taxon>Streptomycetaceae</taxon>
        <taxon>Streptomyces</taxon>
    </lineage>
</organism>
<gene>
    <name evidence="3" type="ORF">AB0E89_47075</name>
</gene>
<comment type="caution">
    <text evidence="3">The sequence shown here is derived from an EMBL/GenBank/DDBJ whole genome shotgun (WGS) entry which is preliminary data.</text>
</comment>
<dbReference type="InterPro" id="IPR038721">
    <property type="entry name" value="IS701-like_DDE_dom"/>
</dbReference>
<proteinExistence type="predicted"/>
<keyword evidence="4" id="KW-1185">Reference proteome</keyword>
<reference evidence="3 4" key="1">
    <citation type="submission" date="2024-06" db="EMBL/GenBank/DDBJ databases">
        <title>The Natural Products Discovery Center: Release of the First 8490 Sequenced Strains for Exploring Actinobacteria Biosynthetic Diversity.</title>
        <authorList>
            <person name="Kalkreuter E."/>
            <person name="Kautsar S.A."/>
            <person name="Yang D."/>
            <person name="Bader C.D."/>
            <person name="Teijaro C.N."/>
            <person name="Fluegel L."/>
            <person name="Davis C.M."/>
            <person name="Simpson J.R."/>
            <person name="Lauterbach L."/>
            <person name="Steele A.D."/>
            <person name="Gui C."/>
            <person name="Meng S."/>
            <person name="Li G."/>
            <person name="Viehrig K."/>
            <person name="Ye F."/>
            <person name="Su P."/>
            <person name="Kiefer A.F."/>
            <person name="Nichols A."/>
            <person name="Cepeda A.J."/>
            <person name="Yan W."/>
            <person name="Fan B."/>
            <person name="Jiang Y."/>
            <person name="Adhikari A."/>
            <person name="Zheng C.-J."/>
            <person name="Schuster L."/>
            <person name="Cowan T.M."/>
            <person name="Smanski M.J."/>
            <person name="Chevrette M.G."/>
            <person name="De Carvalho L.P.S."/>
            <person name="Shen B."/>
        </authorList>
    </citation>
    <scope>NUCLEOTIDE SEQUENCE [LARGE SCALE GENOMIC DNA]</scope>
    <source>
        <strain evidence="3 4">NPDC033843</strain>
    </source>
</reference>
<feature type="domain" description="Transposase IS701-like DDE" evidence="2">
    <location>
        <begin position="74"/>
        <end position="149"/>
    </location>
</feature>
<evidence type="ECO:0000313" key="3">
    <source>
        <dbReference type="EMBL" id="MEU3787985.1"/>
    </source>
</evidence>
<feature type="region of interest" description="Disordered" evidence="1">
    <location>
        <begin position="179"/>
        <end position="211"/>
    </location>
</feature>
<dbReference type="EMBL" id="JBEZVE010000063">
    <property type="protein sequence ID" value="MEU3787985.1"/>
    <property type="molecule type" value="Genomic_DNA"/>
</dbReference>
<protein>
    <submittedName>
        <fullName evidence="3">Transposase</fullName>
    </submittedName>
</protein>
<evidence type="ECO:0000256" key="1">
    <source>
        <dbReference type="SAM" id="MobiDB-lite"/>
    </source>
</evidence>
<name>A0ABV2ZZZ7_9ACTN</name>
<accession>A0ABV2ZZZ7</accession>
<evidence type="ECO:0000313" key="4">
    <source>
        <dbReference type="Proteomes" id="UP001550739"/>
    </source>
</evidence>
<sequence length="211" mass="23015">MCGPILVLQLHFSICPGHRPFWESSELILRQGGGGSRLTRSGCVEPGTGTDSDVEVRLWDAELESLLQRVGGRFGRVEPRRRMRDYVRGLLGPVGRKNSWQIAEYAGHGTLYGLQRLLSWCQWDPDQIRDDLQDYVAERLGQPDGVLIVVPSERLSTVSPASSIARGRPGGPLIRRVIAPARPRSSGFGAARPQRPATPGSKPSIEGVGTG</sequence>
<dbReference type="Pfam" id="PF13546">
    <property type="entry name" value="DDE_5"/>
    <property type="match status" value="1"/>
</dbReference>
<dbReference type="Proteomes" id="UP001550739">
    <property type="component" value="Unassembled WGS sequence"/>
</dbReference>
<dbReference type="RefSeq" id="WP_334581023.1">
    <property type="nucleotide sequence ID" value="NZ_JBEZVE010000063.1"/>
</dbReference>
<evidence type="ECO:0000259" key="2">
    <source>
        <dbReference type="Pfam" id="PF13546"/>
    </source>
</evidence>